<organism evidence="1 2">
    <name type="scientific">Lysobacter antibioticus</name>
    <dbReference type="NCBI Taxonomy" id="84531"/>
    <lineage>
        <taxon>Bacteria</taxon>
        <taxon>Pseudomonadati</taxon>
        <taxon>Pseudomonadota</taxon>
        <taxon>Gammaproteobacteria</taxon>
        <taxon>Lysobacterales</taxon>
        <taxon>Lysobacteraceae</taxon>
        <taxon>Lysobacter</taxon>
    </lineage>
</organism>
<protein>
    <submittedName>
        <fullName evidence="1">Uncharacterized protein</fullName>
    </submittedName>
</protein>
<dbReference type="STRING" id="84531.LA76x_2236"/>
<dbReference type="OrthoDB" id="6025336at2"/>
<dbReference type="AlphaFoldDB" id="A0A0S2FA53"/>
<dbReference type="RefSeq" id="WP_057917702.1">
    <property type="nucleotide sequence ID" value="NZ_CP013141.1"/>
</dbReference>
<keyword evidence="2" id="KW-1185">Reference proteome</keyword>
<proteinExistence type="predicted"/>
<dbReference type="KEGG" id="lab:LA76x_2236"/>
<accession>A0A0S2FA53</accession>
<reference evidence="1 2" key="1">
    <citation type="journal article" date="2015" name="BMC Genomics">
        <title>Comparative genomics and metabolic profiling of the genus Lysobacter.</title>
        <authorList>
            <person name="de Bruijn I."/>
            <person name="Cheng X."/>
            <person name="de Jager V."/>
            <person name="Exposito R.G."/>
            <person name="Watrous J."/>
            <person name="Patel N."/>
            <person name="Postma J."/>
            <person name="Dorrestein P.C."/>
            <person name="Kobayashi D."/>
            <person name="Raaijmakers J.M."/>
        </authorList>
    </citation>
    <scope>NUCLEOTIDE SEQUENCE [LARGE SCALE GENOMIC DNA]</scope>
    <source>
        <strain evidence="1 2">76</strain>
    </source>
</reference>
<dbReference type="PATRIC" id="fig|84531.8.peg.2250"/>
<name>A0A0S2FA53_LYSAN</name>
<sequence>MSGERAPMIWTRWTPGPGWAGFDAHRALSEAIWSGLSEAEGVWQYMNFSQDHSIWEHRADGSEIVIQYRGERIDSLHSSAGEAQAYLRAALAPFGLIAQEGPAP</sequence>
<dbReference type="EMBL" id="CP011129">
    <property type="protein sequence ID" value="ALN80371.1"/>
    <property type="molecule type" value="Genomic_DNA"/>
</dbReference>
<dbReference type="Proteomes" id="UP000060787">
    <property type="component" value="Chromosome"/>
</dbReference>
<gene>
    <name evidence="1" type="ORF">LA76x_2236</name>
</gene>
<evidence type="ECO:0000313" key="2">
    <source>
        <dbReference type="Proteomes" id="UP000060787"/>
    </source>
</evidence>
<evidence type="ECO:0000313" key="1">
    <source>
        <dbReference type="EMBL" id="ALN80371.1"/>
    </source>
</evidence>